<keyword evidence="1" id="KW-0808">Transferase</keyword>
<dbReference type="Proteomes" id="UP000017908">
    <property type="component" value="Unassembled WGS sequence"/>
</dbReference>
<keyword evidence="1" id="KW-0418">Kinase</keyword>
<dbReference type="SUPFAM" id="SSF53633">
    <property type="entry name" value="Carbamate kinase-like"/>
    <property type="match status" value="1"/>
</dbReference>
<reference evidence="1" key="1">
    <citation type="submission" date="2012-11" db="EMBL/GenBank/DDBJ databases">
        <title>Dependencies among metagenomic species, viruses, plasmids and units of genetic variation.</title>
        <authorList>
            <person name="Nielsen H.B."/>
            <person name="Almeida M."/>
            <person name="Juncker A.S."/>
            <person name="Rasmussen S."/>
            <person name="Li J."/>
            <person name="Sunagawa S."/>
            <person name="Plichta D."/>
            <person name="Gautier L."/>
            <person name="Le Chatelier E."/>
            <person name="Peletier E."/>
            <person name="Bonde I."/>
            <person name="Nielsen T."/>
            <person name="Manichanh C."/>
            <person name="Arumugam M."/>
            <person name="Batto J."/>
            <person name="Santos M.B.Q.D."/>
            <person name="Blom N."/>
            <person name="Borruel N."/>
            <person name="Burgdorf K.S."/>
            <person name="Boumezbeur F."/>
            <person name="Casellas F."/>
            <person name="Dore J."/>
            <person name="Guarner F."/>
            <person name="Hansen T."/>
            <person name="Hildebrand F."/>
            <person name="Kaas R.S."/>
            <person name="Kennedy S."/>
            <person name="Kristiansen K."/>
            <person name="Kultima J.R."/>
            <person name="Leonard P."/>
            <person name="Levenez F."/>
            <person name="Lund O."/>
            <person name="Moumen B."/>
            <person name="Le Paslier D."/>
            <person name="Pons N."/>
            <person name="Pedersen O."/>
            <person name="Prifti E."/>
            <person name="Qin J."/>
            <person name="Raes J."/>
            <person name="Tap J."/>
            <person name="Tims S."/>
            <person name="Ussery D.W."/>
            <person name="Yamada T."/>
            <person name="MetaHit consortium"/>
            <person name="Renault P."/>
            <person name="Sicheritz-Ponten T."/>
            <person name="Bork P."/>
            <person name="Wang J."/>
            <person name="Brunak S."/>
            <person name="Ehrlich S.D."/>
        </authorList>
    </citation>
    <scope>NUCLEOTIDE SEQUENCE [LARGE SCALE GENOMIC DNA]</scope>
</reference>
<gene>
    <name evidence="1" type="ORF">BN715_00812</name>
</gene>
<evidence type="ECO:0000313" key="2">
    <source>
        <dbReference type="Proteomes" id="UP000017908"/>
    </source>
</evidence>
<organism evidence="1 2">
    <name type="scientific">Megasphaera elsdenii CAG:570</name>
    <dbReference type="NCBI Taxonomy" id="1263087"/>
    <lineage>
        <taxon>Bacteria</taxon>
        <taxon>Bacillati</taxon>
        <taxon>Bacillota</taxon>
        <taxon>Negativicutes</taxon>
        <taxon>Veillonellales</taxon>
        <taxon>Veillonellaceae</taxon>
        <taxon>Megasphaera</taxon>
    </lineage>
</organism>
<dbReference type="EMBL" id="CBKE010000082">
    <property type="protein sequence ID" value="CDF04461.1"/>
    <property type="molecule type" value="Genomic_DNA"/>
</dbReference>
<sequence length="52" mass="5632">MIPKVQCCTDAIKAGVKRVFIINGTVPHAILIEMLTEEGLGTMFVGHYSIGK</sequence>
<protein>
    <submittedName>
        <fullName evidence="1">Acetylglutamate kinase</fullName>
    </submittedName>
</protein>
<proteinExistence type="predicted"/>
<comment type="caution">
    <text evidence="1">The sequence shown here is derived from an EMBL/GenBank/DDBJ whole genome shotgun (WGS) entry which is preliminary data.</text>
</comment>
<dbReference type="GO" id="GO:0016301">
    <property type="term" value="F:kinase activity"/>
    <property type="evidence" value="ECO:0007669"/>
    <property type="project" value="UniProtKB-KW"/>
</dbReference>
<evidence type="ECO:0000313" key="1">
    <source>
        <dbReference type="EMBL" id="CDF04461.1"/>
    </source>
</evidence>
<accession>R7MVS9</accession>
<dbReference type="InterPro" id="IPR036393">
    <property type="entry name" value="AceGlu_kinase-like_sf"/>
</dbReference>
<dbReference type="Gene3D" id="3.40.1160.10">
    <property type="entry name" value="Acetylglutamate kinase-like"/>
    <property type="match status" value="1"/>
</dbReference>
<name>R7MVS9_MEGEL</name>
<dbReference type="AlphaFoldDB" id="R7MVS9"/>